<evidence type="ECO:0000256" key="1">
    <source>
        <dbReference type="ARBA" id="ARBA00010211"/>
    </source>
</evidence>
<proteinExistence type="inferred from homology"/>
<evidence type="ECO:0000259" key="3">
    <source>
        <dbReference type="Pfam" id="PF01557"/>
    </source>
</evidence>
<evidence type="ECO:0000256" key="2">
    <source>
        <dbReference type="ARBA" id="ARBA00022723"/>
    </source>
</evidence>
<accession>A0A8J3Q4Z9</accession>
<dbReference type="GO" id="GO:0044281">
    <property type="term" value="P:small molecule metabolic process"/>
    <property type="evidence" value="ECO:0007669"/>
    <property type="project" value="UniProtKB-ARBA"/>
</dbReference>
<name>A0A8J3Q4Z9_9ACTN</name>
<dbReference type="InterPro" id="IPR011234">
    <property type="entry name" value="Fumarylacetoacetase-like_C"/>
</dbReference>
<organism evidence="4 5">
    <name type="scientific">Rhizocola hellebori</name>
    <dbReference type="NCBI Taxonomy" id="1392758"/>
    <lineage>
        <taxon>Bacteria</taxon>
        <taxon>Bacillati</taxon>
        <taxon>Actinomycetota</taxon>
        <taxon>Actinomycetes</taxon>
        <taxon>Micromonosporales</taxon>
        <taxon>Micromonosporaceae</taxon>
        <taxon>Rhizocola</taxon>
    </lineage>
</organism>
<dbReference type="EMBL" id="BONY01000008">
    <property type="protein sequence ID" value="GIH03557.1"/>
    <property type="molecule type" value="Genomic_DNA"/>
</dbReference>
<dbReference type="AlphaFoldDB" id="A0A8J3Q4Z9"/>
<dbReference type="PANTHER" id="PTHR42796">
    <property type="entry name" value="FUMARYLACETOACETATE HYDROLASE DOMAIN-CONTAINING PROTEIN 2A-RELATED"/>
    <property type="match status" value="1"/>
</dbReference>
<comment type="caution">
    <text evidence="4">The sequence shown here is derived from an EMBL/GenBank/DDBJ whole genome shotgun (WGS) entry which is preliminary data.</text>
</comment>
<comment type="similarity">
    <text evidence="1">Belongs to the FAH family.</text>
</comment>
<dbReference type="Pfam" id="PF01557">
    <property type="entry name" value="FAA_hydrolase"/>
    <property type="match status" value="1"/>
</dbReference>
<evidence type="ECO:0000313" key="5">
    <source>
        <dbReference type="Proteomes" id="UP000612899"/>
    </source>
</evidence>
<keyword evidence="4" id="KW-0378">Hydrolase</keyword>
<protein>
    <submittedName>
        <fullName evidence="4">Fumarylacetoacetate (FAA) hydrolase</fullName>
    </submittedName>
</protein>
<dbReference type="GO" id="GO:0016787">
    <property type="term" value="F:hydrolase activity"/>
    <property type="evidence" value="ECO:0007669"/>
    <property type="project" value="UniProtKB-KW"/>
</dbReference>
<keyword evidence="2" id="KW-0479">Metal-binding</keyword>
<reference evidence="4" key="1">
    <citation type="submission" date="2021-01" db="EMBL/GenBank/DDBJ databases">
        <title>Whole genome shotgun sequence of Rhizocola hellebori NBRC 109834.</title>
        <authorList>
            <person name="Komaki H."/>
            <person name="Tamura T."/>
        </authorList>
    </citation>
    <scope>NUCLEOTIDE SEQUENCE</scope>
    <source>
        <strain evidence="4">NBRC 109834</strain>
    </source>
</reference>
<dbReference type="GO" id="GO:0046872">
    <property type="term" value="F:metal ion binding"/>
    <property type="evidence" value="ECO:0007669"/>
    <property type="project" value="UniProtKB-KW"/>
</dbReference>
<sequence>MTHIIRYLESGNEVGARPGIGVACDDGTVRQLPVSSLAELLAGSLEEIRAVLDSATSAAALPESRVRRLAPVDGLTEVWASGVTYRRSRQARIAESGDGDVYARVYDAVRPELFFKSVAWRAVSDGDPIGVRADSAANTPEPELALVFNAAGQIVGVTVCNDVSSRSIEGENPLYLPQAKIYTASCALGPGIRPVWEVADLGDLAISCTISRGDAVVWSASTSTALLHRRFDDLAEHLFRAMDFPHGVILSTGTGIVPELDLSLTAGDIVRIEIEHVGVLTNPVIQVPV</sequence>
<dbReference type="Proteomes" id="UP000612899">
    <property type="component" value="Unassembled WGS sequence"/>
</dbReference>
<dbReference type="Gene3D" id="3.90.850.10">
    <property type="entry name" value="Fumarylacetoacetase-like, C-terminal domain"/>
    <property type="match status" value="1"/>
</dbReference>
<dbReference type="PANTHER" id="PTHR42796:SF7">
    <property type="entry name" value="2-DEHYDRO-3-DEOXY-D-ARABINONATE DEHYDRATASE"/>
    <property type="match status" value="1"/>
</dbReference>
<dbReference type="InterPro" id="IPR036663">
    <property type="entry name" value="Fumarylacetoacetase_C_sf"/>
</dbReference>
<dbReference type="SUPFAM" id="SSF56529">
    <property type="entry name" value="FAH"/>
    <property type="match status" value="1"/>
</dbReference>
<gene>
    <name evidence="4" type="ORF">Rhe02_16240</name>
</gene>
<feature type="domain" description="Fumarylacetoacetase-like C-terminal" evidence="3">
    <location>
        <begin position="94"/>
        <end position="284"/>
    </location>
</feature>
<dbReference type="RefSeq" id="WP_203907468.1">
    <property type="nucleotide sequence ID" value="NZ_BONY01000008.1"/>
</dbReference>
<dbReference type="InterPro" id="IPR051121">
    <property type="entry name" value="FAH"/>
</dbReference>
<evidence type="ECO:0000313" key="4">
    <source>
        <dbReference type="EMBL" id="GIH03557.1"/>
    </source>
</evidence>
<keyword evidence="5" id="KW-1185">Reference proteome</keyword>